<feature type="region of interest" description="Disordered" evidence="1">
    <location>
        <begin position="1"/>
        <end position="99"/>
    </location>
</feature>
<reference evidence="2" key="1">
    <citation type="submission" date="2015-11" db="EMBL/GenBank/DDBJ databases">
        <title>De novo transcriptome assembly of four potential Pierce s Disease insect vectors from Arizona vineyards.</title>
        <authorList>
            <person name="Tassone E.E."/>
        </authorList>
    </citation>
    <scope>NUCLEOTIDE SEQUENCE</scope>
</reference>
<dbReference type="EMBL" id="GEBQ01013316">
    <property type="protein sequence ID" value="JAT26661.1"/>
    <property type="molecule type" value="Transcribed_RNA"/>
</dbReference>
<evidence type="ECO:0000256" key="1">
    <source>
        <dbReference type="SAM" id="MobiDB-lite"/>
    </source>
</evidence>
<organism evidence="2">
    <name type="scientific">Graphocephala atropunctata</name>
    <dbReference type="NCBI Taxonomy" id="36148"/>
    <lineage>
        <taxon>Eukaryota</taxon>
        <taxon>Metazoa</taxon>
        <taxon>Ecdysozoa</taxon>
        <taxon>Arthropoda</taxon>
        <taxon>Hexapoda</taxon>
        <taxon>Insecta</taxon>
        <taxon>Pterygota</taxon>
        <taxon>Neoptera</taxon>
        <taxon>Paraneoptera</taxon>
        <taxon>Hemiptera</taxon>
        <taxon>Auchenorrhyncha</taxon>
        <taxon>Membracoidea</taxon>
        <taxon>Cicadellidae</taxon>
        <taxon>Cicadellinae</taxon>
        <taxon>Cicadellini</taxon>
        <taxon>Graphocephala</taxon>
    </lineage>
</organism>
<accession>A0A1B6LSJ7</accession>
<feature type="compositionally biased region" description="Acidic residues" evidence="1">
    <location>
        <begin position="90"/>
        <end position="99"/>
    </location>
</feature>
<feature type="compositionally biased region" description="Acidic residues" evidence="1">
    <location>
        <begin position="38"/>
        <end position="61"/>
    </location>
</feature>
<evidence type="ECO:0000313" key="2">
    <source>
        <dbReference type="EMBL" id="JAT26661.1"/>
    </source>
</evidence>
<name>A0A1B6LSJ7_9HEMI</name>
<feature type="compositionally biased region" description="Basic and acidic residues" evidence="1">
    <location>
        <begin position="1"/>
        <end position="19"/>
    </location>
</feature>
<feature type="compositionally biased region" description="Acidic residues" evidence="1">
    <location>
        <begin position="68"/>
        <end position="81"/>
    </location>
</feature>
<proteinExistence type="predicted"/>
<protein>
    <submittedName>
        <fullName evidence="2">Uncharacterized protein</fullName>
    </submittedName>
</protein>
<dbReference type="AlphaFoldDB" id="A0A1B6LSJ7"/>
<gene>
    <name evidence="2" type="ORF">g.42622</name>
</gene>
<feature type="non-terminal residue" evidence="2">
    <location>
        <position position="99"/>
    </location>
</feature>
<sequence length="99" mass="11043">MKRKLTKGDKPISNEERIISEVPLEDNVKDLGDIGELSNEDDSSDDEGLEFDEESENESEDEAKNGESNEEEEDIDEEDSDLGTVSSGELEWESGSEED</sequence>